<evidence type="ECO:0000256" key="10">
    <source>
        <dbReference type="PROSITE-ProRule" id="PRU10007"/>
    </source>
</evidence>
<sequence length="1475" mass="159917">MRSYYKGGSSSSNDNMMEKKPAIKFTKLFINGEFVDSVSGKTFETIDPRNGEVLGRIAEGDQNDVDLAVKAARGAFDHGPWPRLPGCERGRIMMKFADLIEQNLEELATLESLDCGKLFNYNKSIDIPGVAATLRYYAGAADKIHGQVLKMSREFQGYTLLEPIGVVGHIIPWNFPSTMFFAKVSPALAAGCTIVLKPAEQTPLTALFYAHLAKQAGIPDGVLNVVTGFGPTAGAAISSHMDINMVCFTGSTETGREVMKAAAMSNLKPVSLELGGKSPLIIFDDADIEMATDLALTGILFNKGEICVASSRVYVQEGIYDEFVNKLVEKAKAWVVGDPFDPQVCQGPQVDKNQFDKILSYIEHGKREGGTLLTGGKSVGNKGYYIEPTIFTDVNEDMLIFKDEIFGPVMALMKTMEEGIAKANNTKYGLAAGIVTKDLNVANTVSRSIRAGIIWINYYLVFDRDCPYGGYKMSGFGRDLGLEALHNQSDSGHSSSSTTTFGNIMPTIKFTKLFINGEFVDSLSGKTFESIDPRNGEVLANVAEGEKEDIDLAVKAARVAFDHGPWPRLSGFLIEQNIEELAILDSLDAGKLLSVGKSTDIPGAAELLRYYAGAADKIHGQVLKMSRPLQAYTLMEPIGVVGHIIPWNFPTSLFFTKVSPALAAGCTMVVKPAEQTPLSALYYAYLAKLAGVPDGVLNVVTGFGHTAGAAISHHMDIDMVSFTGSTEVGREIMKAAASSNLKHVSLELGGKSPLIVFNDADVDLASDIALLGFTFNKGEVCAASTRLYVQEGIYDEFEKKLVEKAKALLIGDPFDPQVRYGPQVDKVQFEKILSYIEHGKREGATLLTGGKPIGDKGYYIQPTIFTNVKENMMMVKDEIFGPVVGLMKFKSVEEAIERANESKYGLAAGIMTKDLNVANTVSRSVRAGSVWINCYFGIDNDCPFGGYKMSGFGKDFGLDALHKYMQIKSVRTQREMGDIGGTNESLVNMPTIKFTKLFINGQFVDSISGKTLETIDPRNGEVIARVAEGDKEDIDLAVKAARAAFDHGPWPRMSGTERGKIMMKFADLISQNVEELATLDSLDAGKLFSVGKSIDIPGAAATVRYYAGAADKVHGEVLKMSRPLHGYTLLEPIGVVGHIIPWNFPSTMFSLKVSPCLAAGCTMIVKPAEQTPLSALYYAHLAKLAGIPDGVLNVVTGFGPTAGAAISSHMDIDKVSFTGSGEVGREIMKAAAASNLKQVSLELGGKSPIIIFDDADIEMASELALMGILFNKGEVCVATSRLYVQEGIYDELVKKLVEKAKAWAVGDPFNPEVRQGPQVDKRQFEKILSYIEQGKKEGATLLTGGNRVGDTGYYIQPTIFADTKEDMQIVKDEIFGPVLALMKFKTVEEAIERANKTRYGLAAVVVTNNLNVANTVSRSVRAGSVWINCYLAIDNDCPFGGYKMSGFGKDFGMDALHKYLQVKAVVTPLYNSPWL</sequence>
<accession>A0A7J6DQR9</accession>
<evidence type="ECO:0000259" key="12">
    <source>
        <dbReference type="Pfam" id="PF00171"/>
    </source>
</evidence>
<protein>
    <recommendedName>
        <fullName evidence="9">Aldehyde dehydrogenase 1</fullName>
        <ecNumber evidence="6">1.2.1.3</ecNumber>
    </recommendedName>
</protein>
<feature type="active site" evidence="10">
    <location>
        <position position="747"/>
    </location>
</feature>
<evidence type="ECO:0000256" key="7">
    <source>
        <dbReference type="ARBA" id="ARBA00049194"/>
    </source>
</evidence>
<dbReference type="FunFam" id="3.40.309.10:FF:000065">
    <property type="entry name" value="Aldehyde dehydrogenase3"/>
    <property type="match status" value="3"/>
</dbReference>
<dbReference type="GO" id="GO:0005759">
    <property type="term" value="C:mitochondrial matrix"/>
    <property type="evidence" value="ECO:0007669"/>
    <property type="project" value="UniProtKB-SubCell"/>
</dbReference>
<keyword evidence="14" id="KW-1185">Reference proteome</keyword>
<feature type="domain" description="Aldehyde dehydrogenase" evidence="12">
    <location>
        <begin position="520"/>
        <end position="970"/>
    </location>
</feature>
<dbReference type="PROSITE" id="PS00687">
    <property type="entry name" value="ALDEHYDE_DEHYDR_GLU"/>
    <property type="match status" value="3"/>
</dbReference>
<comment type="subcellular location">
    <subcellularLocation>
        <location evidence="1">Mitochondrion matrix</location>
    </subcellularLocation>
</comment>
<organism evidence="13 14">
    <name type="scientific">Cannabis sativa</name>
    <name type="common">Hemp</name>
    <name type="synonym">Marijuana</name>
    <dbReference type="NCBI Taxonomy" id="3483"/>
    <lineage>
        <taxon>Eukaryota</taxon>
        <taxon>Viridiplantae</taxon>
        <taxon>Streptophyta</taxon>
        <taxon>Embryophyta</taxon>
        <taxon>Tracheophyta</taxon>
        <taxon>Spermatophyta</taxon>
        <taxon>Magnoliopsida</taxon>
        <taxon>eudicotyledons</taxon>
        <taxon>Gunneridae</taxon>
        <taxon>Pentapetalae</taxon>
        <taxon>rosids</taxon>
        <taxon>fabids</taxon>
        <taxon>Rosales</taxon>
        <taxon>Cannabaceae</taxon>
        <taxon>Cannabis</taxon>
    </lineage>
</organism>
<feature type="active site" evidence="10">
    <location>
        <position position="1242"/>
    </location>
</feature>
<evidence type="ECO:0000256" key="6">
    <source>
        <dbReference type="ARBA" id="ARBA00024226"/>
    </source>
</evidence>
<dbReference type="PANTHER" id="PTHR11699">
    <property type="entry name" value="ALDEHYDE DEHYDROGENASE-RELATED"/>
    <property type="match status" value="1"/>
</dbReference>
<comment type="catalytic activity">
    <reaction evidence="7">
        <text>an aldehyde + NAD(+) + H2O = a carboxylate + NADH + 2 H(+)</text>
        <dbReference type="Rhea" id="RHEA:16185"/>
        <dbReference type="ChEBI" id="CHEBI:15377"/>
        <dbReference type="ChEBI" id="CHEBI:15378"/>
        <dbReference type="ChEBI" id="CHEBI:17478"/>
        <dbReference type="ChEBI" id="CHEBI:29067"/>
        <dbReference type="ChEBI" id="CHEBI:57540"/>
        <dbReference type="ChEBI" id="CHEBI:57945"/>
        <dbReference type="EC" id="1.2.1.3"/>
    </reaction>
</comment>
<dbReference type="FunFam" id="3.40.605.10:FF:000026">
    <property type="entry name" value="Aldehyde dehydrogenase, putative"/>
    <property type="match status" value="1"/>
</dbReference>
<evidence type="ECO:0000256" key="1">
    <source>
        <dbReference type="ARBA" id="ARBA00004305"/>
    </source>
</evidence>
<evidence type="ECO:0000313" key="14">
    <source>
        <dbReference type="Proteomes" id="UP000583929"/>
    </source>
</evidence>
<dbReference type="Pfam" id="PF00171">
    <property type="entry name" value="Aldedh"/>
    <property type="match status" value="3"/>
</dbReference>
<dbReference type="InterPro" id="IPR015590">
    <property type="entry name" value="Aldehyde_DH_dom"/>
</dbReference>
<feature type="domain" description="Aldehyde dehydrogenase" evidence="12">
    <location>
        <begin position="34"/>
        <end position="487"/>
    </location>
</feature>
<comment type="subunit">
    <text evidence="3">Homotetramer.</text>
</comment>
<dbReference type="PROSITE" id="PS00070">
    <property type="entry name" value="ALDEHYDE_DEHYDR_CYS"/>
    <property type="match status" value="2"/>
</dbReference>
<evidence type="ECO:0000256" key="2">
    <source>
        <dbReference type="ARBA" id="ARBA00009986"/>
    </source>
</evidence>
<proteinExistence type="inferred from homology"/>
<evidence type="ECO:0000256" key="4">
    <source>
        <dbReference type="ARBA" id="ARBA00023002"/>
    </source>
</evidence>
<evidence type="ECO:0000256" key="5">
    <source>
        <dbReference type="ARBA" id="ARBA00023027"/>
    </source>
</evidence>
<comment type="caution">
    <text evidence="13">The sequence shown here is derived from an EMBL/GenBank/DDBJ whole genome shotgun (WGS) entry which is preliminary data.</text>
</comment>
<keyword evidence="5" id="KW-0520">NAD</keyword>
<dbReference type="Proteomes" id="UP000583929">
    <property type="component" value="Unassembled WGS sequence"/>
</dbReference>
<evidence type="ECO:0000256" key="8">
    <source>
        <dbReference type="ARBA" id="ARBA00050461"/>
    </source>
</evidence>
<name>A0A7J6DQR9_CANSA</name>
<dbReference type="EMBL" id="JAATIQ010000686">
    <property type="protein sequence ID" value="KAF4348451.1"/>
    <property type="molecule type" value="Genomic_DNA"/>
</dbReference>
<dbReference type="SUPFAM" id="SSF53720">
    <property type="entry name" value="ALDH-like"/>
    <property type="match status" value="3"/>
</dbReference>
<dbReference type="InterPro" id="IPR016162">
    <property type="entry name" value="Ald_DH_N"/>
</dbReference>
<feature type="domain" description="Aldehyde dehydrogenase" evidence="12">
    <location>
        <begin position="1003"/>
        <end position="1465"/>
    </location>
</feature>
<evidence type="ECO:0000256" key="9">
    <source>
        <dbReference type="ARBA" id="ARBA00068140"/>
    </source>
</evidence>
<gene>
    <name evidence="13" type="ORF">G4B88_026978</name>
</gene>
<evidence type="ECO:0000256" key="3">
    <source>
        <dbReference type="ARBA" id="ARBA00011881"/>
    </source>
</evidence>
<dbReference type="InterPro" id="IPR016161">
    <property type="entry name" value="Ald_DH/histidinol_DH"/>
</dbReference>
<dbReference type="GO" id="GO:0004029">
    <property type="term" value="F:aldehyde dehydrogenase (NAD+) activity"/>
    <property type="evidence" value="ECO:0007669"/>
    <property type="project" value="UniProtKB-EC"/>
</dbReference>
<dbReference type="Gene3D" id="3.40.309.10">
    <property type="entry name" value="Aldehyde Dehydrogenase, Chain A, domain 2"/>
    <property type="match status" value="3"/>
</dbReference>
<dbReference type="InterPro" id="IPR016163">
    <property type="entry name" value="Ald_DH_C"/>
</dbReference>
<feature type="active site" evidence="10">
    <location>
        <position position="273"/>
    </location>
</feature>
<dbReference type="EC" id="1.2.1.3" evidence="6"/>
<dbReference type="FunFam" id="3.40.605.10:FF:000011">
    <property type="entry name" value="ALD5p Mitochondrial aldehyde dehydrogenase"/>
    <property type="match status" value="3"/>
</dbReference>
<dbReference type="InterPro" id="IPR029510">
    <property type="entry name" value="Ald_DH_CS_GLU"/>
</dbReference>
<evidence type="ECO:0000256" key="11">
    <source>
        <dbReference type="RuleBase" id="RU003345"/>
    </source>
</evidence>
<keyword evidence="4 11" id="KW-0560">Oxidoreductase</keyword>
<comment type="similarity">
    <text evidence="2 11">Belongs to the aldehyde dehydrogenase family.</text>
</comment>
<dbReference type="Gene3D" id="3.40.605.10">
    <property type="entry name" value="Aldehyde Dehydrogenase, Chain A, domain 1"/>
    <property type="match status" value="3"/>
</dbReference>
<reference evidence="13 14" key="1">
    <citation type="journal article" date="2020" name="bioRxiv">
        <title>Sequence and annotation of 42 cannabis genomes reveals extensive copy number variation in cannabinoid synthesis and pathogen resistance genes.</title>
        <authorList>
            <person name="Mckernan K.J."/>
            <person name="Helbert Y."/>
            <person name="Kane L.T."/>
            <person name="Ebling H."/>
            <person name="Zhang L."/>
            <person name="Liu B."/>
            <person name="Eaton Z."/>
            <person name="Mclaughlin S."/>
            <person name="Kingan S."/>
            <person name="Baybayan P."/>
            <person name="Concepcion G."/>
            <person name="Jordan M."/>
            <person name="Riva A."/>
            <person name="Barbazuk W."/>
            <person name="Harkins T."/>
        </authorList>
    </citation>
    <scope>NUCLEOTIDE SEQUENCE [LARGE SCALE GENOMIC DNA]</scope>
    <source>
        <strain evidence="14">cv. Jamaican Lion 4</strain>
        <tissue evidence="13">Leaf</tissue>
    </source>
</reference>
<comment type="catalytic activity">
    <reaction evidence="8">
        <text>octanal + NADP(+) + H2O = octanoate + NADPH + 2 H(+)</text>
        <dbReference type="Rhea" id="RHEA:59904"/>
        <dbReference type="ChEBI" id="CHEBI:15377"/>
        <dbReference type="ChEBI" id="CHEBI:15378"/>
        <dbReference type="ChEBI" id="CHEBI:17935"/>
        <dbReference type="ChEBI" id="CHEBI:25646"/>
        <dbReference type="ChEBI" id="CHEBI:57783"/>
        <dbReference type="ChEBI" id="CHEBI:58349"/>
    </reaction>
    <physiologicalReaction direction="left-to-right" evidence="8">
        <dbReference type="Rhea" id="RHEA:59905"/>
    </physiologicalReaction>
</comment>
<dbReference type="InterPro" id="IPR016160">
    <property type="entry name" value="Ald_DH_CS_CYS"/>
</dbReference>
<evidence type="ECO:0000313" key="13">
    <source>
        <dbReference type="EMBL" id="KAF4348451.1"/>
    </source>
</evidence>